<name>A0A1Q8VP61_9ACTO</name>
<dbReference type="OrthoDB" id="3249854at2"/>
<evidence type="ECO:0000259" key="1">
    <source>
        <dbReference type="Pfam" id="PF06889"/>
    </source>
</evidence>
<feature type="domain" description="PH" evidence="2">
    <location>
        <begin position="254"/>
        <end position="387"/>
    </location>
</feature>
<dbReference type="AlphaFoldDB" id="A0A1Q8VP61"/>
<dbReference type="InterPro" id="IPR058816">
    <property type="entry name" value="PH_39"/>
</dbReference>
<evidence type="ECO:0000259" key="2">
    <source>
        <dbReference type="Pfam" id="PF26565"/>
    </source>
</evidence>
<dbReference type="RefSeq" id="WP_075417832.1">
    <property type="nucleotide sequence ID" value="NZ_MSKL01000011.1"/>
</dbReference>
<dbReference type="InterPro" id="IPR009677">
    <property type="entry name" value="DUF1266"/>
</dbReference>
<feature type="domain" description="DUF1266" evidence="1">
    <location>
        <begin position="88"/>
        <end position="154"/>
    </location>
</feature>
<organism evidence="3 4">
    <name type="scientific">Actinomyces oris</name>
    <dbReference type="NCBI Taxonomy" id="544580"/>
    <lineage>
        <taxon>Bacteria</taxon>
        <taxon>Bacillati</taxon>
        <taxon>Actinomycetota</taxon>
        <taxon>Actinomycetes</taxon>
        <taxon>Actinomycetales</taxon>
        <taxon>Actinomycetaceae</taxon>
        <taxon>Actinomyces</taxon>
    </lineage>
</organism>
<reference evidence="3 4" key="1">
    <citation type="submission" date="2016-12" db="EMBL/GenBank/DDBJ databases">
        <title>Genomic comparison of strains in the 'Actinomyces naeslundii' group.</title>
        <authorList>
            <person name="Mughal S.R."/>
            <person name="Do T."/>
            <person name="Gilbert S.C."/>
            <person name="Witherden E.A."/>
            <person name="Didelot X."/>
            <person name="Beighton D."/>
        </authorList>
    </citation>
    <scope>NUCLEOTIDE SEQUENCE [LARGE SCALE GENOMIC DNA]</scope>
    <source>
        <strain evidence="3 4">P6N</strain>
    </source>
</reference>
<evidence type="ECO:0008006" key="5">
    <source>
        <dbReference type="Google" id="ProtNLM"/>
    </source>
</evidence>
<dbReference type="Proteomes" id="UP000186394">
    <property type="component" value="Unassembled WGS sequence"/>
</dbReference>
<dbReference type="EMBL" id="MSKL01000011">
    <property type="protein sequence ID" value="OLO49865.1"/>
    <property type="molecule type" value="Genomic_DNA"/>
</dbReference>
<dbReference type="Pfam" id="PF06889">
    <property type="entry name" value="DUF1266"/>
    <property type="match status" value="1"/>
</dbReference>
<gene>
    <name evidence="3" type="ORF">BKH28_05360</name>
</gene>
<protein>
    <recommendedName>
        <fullName evidence="5">DUF1266 domain-containing protein</fullName>
    </recommendedName>
</protein>
<accession>A0A1Q8VP61</accession>
<proteinExistence type="predicted"/>
<sequence length="416" mass="45098">MLTDAMMLVSPFHADYEFLARPYHEAAPELWDTEGAGLAGLSQEVAATLLEESFEVVDAASAIEWCDSLEAEAGLWPDSSLVAEHVPAVSMLAGSAVAAGFDCCRVINILTSARAAGYIDERMLAALLERYVQGFVDRCSGWGQYLASVIVGKVAFQVMYATPETRHVDATIILEGAHIMALTAPVTLFRTEIWPAEDLSALISAIEALIPAERVRAVRLGASGWLATAEHPLDSATAKVLENADTDAGTFLRARALAQEVFWRPADAGGIGGVFEDLRTARIPLWDLPARGDGAAATTFWTDSSLDQEHWSGVPFLRTSEGARLTAVMTEDACFLVSRKALRRVFTPIPWEQVRFTVSVMPGQDIVFYANGKKLGTLFPDWDVVGVINPELPLHLEAFMNGLGPRVRAFSAAYPL</sequence>
<evidence type="ECO:0000313" key="3">
    <source>
        <dbReference type="EMBL" id="OLO49865.1"/>
    </source>
</evidence>
<dbReference type="Pfam" id="PF26565">
    <property type="entry name" value="PH_39"/>
    <property type="match status" value="1"/>
</dbReference>
<evidence type="ECO:0000313" key="4">
    <source>
        <dbReference type="Proteomes" id="UP000186394"/>
    </source>
</evidence>
<comment type="caution">
    <text evidence="3">The sequence shown here is derived from an EMBL/GenBank/DDBJ whole genome shotgun (WGS) entry which is preliminary data.</text>
</comment>